<reference evidence="1" key="2">
    <citation type="journal article" date="2015" name="Data Brief">
        <title>Shoot transcriptome of the giant reed, Arundo donax.</title>
        <authorList>
            <person name="Barrero R.A."/>
            <person name="Guerrero F.D."/>
            <person name="Moolhuijzen P."/>
            <person name="Goolsby J.A."/>
            <person name="Tidwell J."/>
            <person name="Bellgard S.E."/>
            <person name="Bellgard M.I."/>
        </authorList>
    </citation>
    <scope>NUCLEOTIDE SEQUENCE</scope>
    <source>
        <tissue evidence="1">Shoot tissue taken approximately 20 cm above the soil surface</tissue>
    </source>
</reference>
<reference evidence="1" key="1">
    <citation type="submission" date="2014-09" db="EMBL/GenBank/DDBJ databases">
        <authorList>
            <person name="Magalhaes I.L.F."/>
            <person name="Oliveira U."/>
            <person name="Santos F.R."/>
            <person name="Vidigal T.H.D.A."/>
            <person name="Brescovit A.D."/>
            <person name="Santos A.J."/>
        </authorList>
    </citation>
    <scope>NUCLEOTIDE SEQUENCE</scope>
    <source>
        <tissue evidence="1">Shoot tissue taken approximately 20 cm above the soil surface</tissue>
    </source>
</reference>
<accession>A0A0A9AE94</accession>
<dbReference type="AlphaFoldDB" id="A0A0A9AE94"/>
<dbReference type="EMBL" id="GBRH01248444">
    <property type="protein sequence ID" value="JAD49451.1"/>
    <property type="molecule type" value="Transcribed_RNA"/>
</dbReference>
<sequence length="57" mass="5963">MTMVLKSSTISRPITTTIAWLTISFAVSTVIPIPTIISISSTVPSVVSISSAMHVST</sequence>
<protein>
    <submittedName>
        <fullName evidence="1">Uncharacterized protein</fullName>
    </submittedName>
</protein>
<proteinExistence type="predicted"/>
<organism evidence="1">
    <name type="scientific">Arundo donax</name>
    <name type="common">Giant reed</name>
    <name type="synonym">Donax arundinaceus</name>
    <dbReference type="NCBI Taxonomy" id="35708"/>
    <lineage>
        <taxon>Eukaryota</taxon>
        <taxon>Viridiplantae</taxon>
        <taxon>Streptophyta</taxon>
        <taxon>Embryophyta</taxon>
        <taxon>Tracheophyta</taxon>
        <taxon>Spermatophyta</taxon>
        <taxon>Magnoliopsida</taxon>
        <taxon>Liliopsida</taxon>
        <taxon>Poales</taxon>
        <taxon>Poaceae</taxon>
        <taxon>PACMAD clade</taxon>
        <taxon>Arundinoideae</taxon>
        <taxon>Arundineae</taxon>
        <taxon>Arundo</taxon>
    </lineage>
</organism>
<name>A0A0A9AE94_ARUDO</name>
<evidence type="ECO:0000313" key="1">
    <source>
        <dbReference type="EMBL" id="JAD49451.1"/>
    </source>
</evidence>